<feature type="transmembrane region" description="Helical" evidence="16">
    <location>
        <begin position="460"/>
        <end position="489"/>
    </location>
</feature>
<comment type="subcellular location">
    <subcellularLocation>
        <location evidence="1">Endoplasmic reticulum membrane</location>
        <topology evidence="1">Multi-pass membrane protein</topology>
    </subcellularLocation>
</comment>
<comment type="pathway">
    <text evidence="2">Protein modification; protein glycosylation.</text>
</comment>
<comment type="function">
    <text evidence="13">Dol-P-Glc:Glc(2)Man(9)GlcNAc(2)-PP-Dol alpha-1,2-glucosyltransferase that operates in the biosynthetic pathway of dolichol-linked oligosaccharides, the glycan precursors employed in protein asparagine (N)-glycosylation. The assembly of dolichol-linked oligosaccharides begins on the cytosolic side of the endoplasmic reticulum membrane and finishes in its lumen. The sequential addition of sugars to dolichol pyrophosphate produces dolichol-linked oligosaccharides containing fourteen sugars, including two GlcNAcs, nine mannoses and three glucoses. Once assembled, the oligosaccharide is transferred from the lipid to nascent proteins by oligosaccharyltransferases. In the lumen of the endoplasmic reticulum, adds the third and last glucose residue from dolichyl phosphate glucose (Dol-P-Glc) onto the lipid-linked oligosaccharide intermediate Glc(2)Man(9)GlcNAc(2)-PP-Dol to produce Glc(3)Man(9)GlcNAc(2)-PP-Dol.</text>
</comment>
<keyword evidence="11 16" id="KW-0472">Membrane</keyword>
<dbReference type="AlphaFoldDB" id="A0A433QTH2"/>
<comment type="caution">
    <text evidence="17">The sequence shown here is derived from an EMBL/GenBank/DDBJ whole genome shotgun (WGS) entry which is preliminary data.</text>
</comment>
<dbReference type="PANTHER" id="PTHR12989:SF10">
    <property type="entry name" value="DOL-P-GLC:GLC(2)MAN(9)GLCNAC(2)-PP-DOL ALPHA-1,2-GLUCOSYLTRANSFERASE-RELATED"/>
    <property type="match status" value="1"/>
</dbReference>
<dbReference type="GO" id="GO:0006488">
    <property type="term" value="P:dolichol-linked oligosaccharide biosynthetic process"/>
    <property type="evidence" value="ECO:0007669"/>
    <property type="project" value="InterPro"/>
</dbReference>
<evidence type="ECO:0000313" key="18">
    <source>
        <dbReference type="Proteomes" id="UP000274822"/>
    </source>
</evidence>
<evidence type="ECO:0000256" key="4">
    <source>
        <dbReference type="ARBA" id="ARBA00011967"/>
    </source>
</evidence>
<feature type="transmembrane region" description="Helical" evidence="16">
    <location>
        <begin position="236"/>
        <end position="253"/>
    </location>
</feature>
<feature type="transmembrane region" description="Helical" evidence="16">
    <location>
        <begin position="383"/>
        <end position="400"/>
    </location>
</feature>
<reference evidence="17 18" key="1">
    <citation type="journal article" date="2018" name="New Phytol.">
        <title>Phylogenomics of Endogonaceae and evolution of mycorrhizas within Mucoromycota.</title>
        <authorList>
            <person name="Chang Y."/>
            <person name="Desiro A."/>
            <person name="Na H."/>
            <person name="Sandor L."/>
            <person name="Lipzen A."/>
            <person name="Clum A."/>
            <person name="Barry K."/>
            <person name="Grigoriev I.V."/>
            <person name="Martin F.M."/>
            <person name="Stajich J.E."/>
            <person name="Smith M.E."/>
            <person name="Bonito G."/>
            <person name="Spatafora J.W."/>
        </authorList>
    </citation>
    <scope>NUCLEOTIDE SEQUENCE [LARGE SCALE GENOMIC DNA]</scope>
    <source>
        <strain evidence="17 18">AD002</strain>
    </source>
</reference>
<feature type="transmembrane region" description="Helical" evidence="16">
    <location>
        <begin position="313"/>
        <end position="329"/>
    </location>
</feature>
<evidence type="ECO:0000256" key="15">
    <source>
        <dbReference type="SAM" id="MobiDB-lite"/>
    </source>
</evidence>
<feature type="transmembrane region" description="Helical" evidence="16">
    <location>
        <begin position="281"/>
        <end position="301"/>
    </location>
</feature>
<dbReference type="GO" id="GO:0005789">
    <property type="term" value="C:endoplasmic reticulum membrane"/>
    <property type="evidence" value="ECO:0007669"/>
    <property type="project" value="UniProtKB-SubCell"/>
</dbReference>
<sequence>MVDEFEFDTTTRPTIVENDPNIAEESDEYVSDKEGEPATEPATEPQATSAEPTKQEASGETSLVLLFVHVGILAAVSGWVNAVVPDPYMDEVFHIPQAQYYCVQKYSVWNPKITTPPGLYAISDLFITPVGLFTSAFICTPSFLRAINRIFSIITYLILARLLASVHARRGVADDQLALAALALVMFPVAYFYNFLYYTDSGSTLFVLWAYLCARDGRYMWSGIISAISVTFRQTNIVWVCFLLGISLVRILSTDLKVLQPKKSESEDDAKDDEARLYNPLVAEVASIGQVLTSIASLIRLTFKHLPYLLEQLYSFVLTLAGFVAFVIWNDGIALGDRANHVAGLHVPQLFYFASFAAFFAAPAILSMDLVRRAVLGPVTGGFRRLGTLIVTAVGMLFLVDRFTMEHPFLLSDNRHYTFYVWKNIYRRHSLARYALVPAYMGAGWALLQPLTTTLPLLDLLAYLAAVTLTLVPSPLLEFRYFILPFLMYMVHVPVPGKGRLVAMCAAYAAVNAWTVYMFLWKGFEWETELGKVQRFMW</sequence>
<accession>A0A433QTH2</accession>
<evidence type="ECO:0000256" key="10">
    <source>
        <dbReference type="ARBA" id="ARBA00022989"/>
    </source>
</evidence>
<comment type="similarity">
    <text evidence="3">Belongs to the ALG10 glucosyltransferase family.</text>
</comment>
<name>A0A433QTH2_9FUNG</name>
<dbReference type="Proteomes" id="UP000274822">
    <property type="component" value="Unassembled WGS sequence"/>
</dbReference>
<gene>
    <name evidence="17" type="ORF">BC938DRAFT_473297</name>
</gene>
<keyword evidence="9" id="KW-0256">Endoplasmic reticulum</keyword>
<evidence type="ECO:0000256" key="5">
    <source>
        <dbReference type="ARBA" id="ARBA00018512"/>
    </source>
</evidence>
<evidence type="ECO:0000313" key="17">
    <source>
        <dbReference type="EMBL" id="RUS33055.1"/>
    </source>
</evidence>
<evidence type="ECO:0000256" key="2">
    <source>
        <dbReference type="ARBA" id="ARBA00004922"/>
    </source>
</evidence>
<dbReference type="GO" id="GO:0106073">
    <property type="term" value="F:dolichyl pyrophosphate Glc2Man9GlcNAc2 alpha-1,2-glucosyltransferase activity"/>
    <property type="evidence" value="ECO:0007669"/>
    <property type="project" value="UniProtKB-EC"/>
</dbReference>
<evidence type="ECO:0000256" key="6">
    <source>
        <dbReference type="ARBA" id="ARBA00022676"/>
    </source>
</evidence>
<dbReference type="EC" id="2.4.1.256" evidence="4"/>
<evidence type="ECO:0000256" key="14">
    <source>
        <dbReference type="ARBA" id="ARBA00048064"/>
    </source>
</evidence>
<dbReference type="PIRSF" id="PIRSF028810">
    <property type="entry name" value="Alpha1_2_glucosyltferase_Alg10"/>
    <property type="match status" value="1"/>
</dbReference>
<feature type="compositionally biased region" description="Low complexity" evidence="15">
    <location>
        <begin position="38"/>
        <end position="52"/>
    </location>
</feature>
<evidence type="ECO:0000256" key="7">
    <source>
        <dbReference type="ARBA" id="ARBA00022679"/>
    </source>
</evidence>
<feature type="transmembrane region" description="Helical" evidence="16">
    <location>
        <begin position="350"/>
        <end position="371"/>
    </location>
</feature>
<feature type="transmembrane region" description="Helical" evidence="16">
    <location>
        <begin position="501"/>
        <end position="520"/>
    </location>
</feature>
<evidence type="ECO:0000256" key="12">
    <source>
        <dbReference type="ARBA" id="ARBA00032069"/>
    </source>
</evidence>
<feature type="region of interest" description="Disordered" evidence="15">
    <location>
        <begin position="1"/>
        <end position="55"/>
    </location>
</feature>
<evidence type="ECO:0000256" key="8">
    <source>
        <dbReference type="ARBA" id="ARBA00022692"/>
    </source>
</evidence>
<proteinExistence type="inferred from homology"/>
<dbReference type="InterPro" id="IPR016900">
    <property type="entry name" value="Alg10"/>
</dbReference>
<evidence type="ECO:0000256" key="3">
    <source>
        <dbReference type="ARBA" id="ARBA00010600"/>
    </source>
</evidence>
<feature type="transmembrane region" description="Helical" evidence="16">
    <location>
        <begin position="119"/>
        <end position="139"/>
    </location>
</feature>
<evidence type="ECO:0000256" key="9">
    <source>
        <dbReference type="ARBA" id="ARBA00022824"/>
    </source>
</evidence>
<evidence type="ECO:0000256" key="13">
    <source>
        <dbReference type="ARBA" id="ARBA00044727"/>
    </source>
</evidence>
<evidence type="ECO:0000256" key="1">
    <source>
        <dbReference type="ARBA" id="ARBA00004477"/>
    </source>
</evidence>
<keyword evidence="7" id="KW-0808">Transferase</keyword>
<comment type="catalytic activity">
    <reaction evidence="14">
        <text>an alpha-D-Glc-(1-&gt;3)-alpha-D-Glc-(1-&gt;3)-alpha-D-Man-(1-&gt;2)-alpha-D-Man-(1-&gt;2)-alpha-D-Man-(1-&gt;3)-[alpha-D-Man-(1-&gt;2)-alpha-D-Man-(1-&gt;3)-[alpha-D-Man-(1-&gt;2)-alpha-D-Man-(1-&gt;6)]-alpha-D-Man-(1-&gt;6)]-beta-D-Man-(1-&gt;4)-beta-D-GlcNAc-(1-&gt;4)-alpha-D-GlcNAc-diphospho-di-trans,poly-cis-dolichol + a di-trans,poly-cis-dolichyl beta-D-glucosyl phosphate = a alpha-D-Glc-(1-&gt;2)-alpha-D-Glc-(1-&gt;3)-alpha-D-Glc-(1-&gt;3)-alpha-D-Man-(1-&gt;2)-alpha-D-Man-(1-&gt;2)-alpha-D-Man-(1-&gt;3)-[alpha-D-Man-(1-&gt;2)-alpha-D-Man-(1-&gt;3)-[alpha-D-Man-(1-&gt;2)-alpha-D-Man-(1-&gt;6)]-alpha-D-Man-(1-&gt;6)]-beta-D-Man-(1-&gt;4)-beta-D-GlcNAc-(1-&gt;4)-alpha-D-GlcNAc-diphospho-di-trans,poly-cis-dolichol + a di-trans,poly-cis-dolichyl phosphate + H(+)</text>
        <dbReference type="Rhea" id="RHEA:29543"/>
        <dbReference type="Rhea" id="RHEA-COMP:19498"/>
        <dbReference type="Rhea" id="RHEA-COMP:19502"/>
        <dbReference type="Rhea" id="RHEA-COMP:19512"/>
        <dbReference type="Rhea" id="RHEA-COMP:19522"/>
        <dbReference type="ChEBI" id="CHEBI:15378"/>
        <dbReference type="ChEBI" id="CHEBI:57525"/>
        <dbReference type="ChEBI" id="CHEBI:57683"/>
        <dbReference type="ChEBI" id="CHEBI:132522"/>
        <dbReference type="ChEBI" id="CHEBI:132523"/>
        <dbReference type="EC" id="2.4.1.256"/>
    </reaction>
    <physiologicalReaction direction="left-to-right" evidence="14">
        <dbReference type="Rhea" id="RHEA:29544"/>
    </physiologicalReaction>
</comment>
<keyword evidence="18" id="KW-1185">Reference proteome</keyword>
<keyword evidence="8 16" id="KW-0812">Transmembrane</keyword>
<feature type="transmembrane region" description="Helical" evidence="16">
    <location>
        <begin position="63"/>
        <end position="84"/>
    </location>
</feature>
<feature type="transmembrane region" description="Helical" evidence="16">
    <location>
        <begin position="176"/>
        <end position="196"/>
    </location>
</feature>
<organism evidence="17 18">
    <name type="scientific">Jimgerdemannia flammicorona</name>
    <dbReference type="NCBI Taxonomy" id="994334"/>
    <lineage>
        <taxon>Eukaryota</taxon>
        <taxon>Fungi</taxon>
        <taxon>Fungi incertae sedis</taxon>
        <taxon>Mucoromycota</taxon>
        <taxon>Mucoromycotina</taxon>
        <taxon>Endogonomycetes</taxon>
        <taxon>Endogonales</taxon>
        <taxon>Endogonaceae</taxon>
        <taxon>Jimgerdemannia</taxon>
    </lineage>
</organism>
<dbReference type="EMBL" id="RBNJ01001539">
    <property type="protein sequence ID" value="RUS33055.1"/>
    <property type="molecule type" value="Genomic_DNA"/>
</dbReference>
<dbReference type="PANTHER" id="PTHR12989">
    <property type="entry name" value="ALPHA-1,2-GLUCOSYLTRANSFERASE ALG10"/>
    <property type="match status" value="1"/>
</dbReference>
<feature type="transmembrane region" description="Helical" evidence="16">
    <location>
        <begin position="431"/>
        <end position="448"/>
    </location>
</feature>
<keyword evidence="6" id="KW-0328">Glycosyltransferase</keyword>
<evidence type="ECO:0000256" key="16">
    <source>
        <dbReference type="SAM" id="Phobius"/>
    </source>
</evidence>
<dbReference type="Pfam" id="PF04922">
    <property type="entry name" value="DIE2_ALG10"/>
    <property type="match status" value="1"/>
</dbReference>
<keyword evidence="10 16" id="KW-1133">Transmembrane helix</keyword>
<evidence type="ECO:0000256" key="11">
    <source>
        <dbReference type="ARBA" id="ARBA00023136"/>
    </source>
</evidence>
<protein>
    <recommendedName>
        <fullName evidence="5">Dol-P-Glc:Glc(2)Man(9)GlcNAc(2)-PP-Dol alpha-1,2-glucosyltransferase</fullName>
        <ecNumber evidence="4">2.4.1.256</ecNumber>
    </recommendedName>
    <alternativeName>
        <fullName evidence="12">Asparagine-linked glycosylation protein 10</fullName>
    </alternativeName>
</protein>